<proteinExistence type="predicted"/>
<dbReference type="GeneID" id="86155519"/>
<evidence type="ECO:0000313" key="3">
    <source>
        <dbReference type="Proteomes" id="UP000308167"/>
    </source>
</evidence>
<evidence type="ECO:0000313" key="2">
    <source>
        <dbReference type="EMBL" id="VTU07738.1"/>
    </source>
</evidence>
<sequence length="236" mass="26539">MKFTTLTKTAIILTALSGCASNNDFAHLDWRPFKDIDGSIQEVGFYSWKVQAFQNGKSVERDAHMAYLAQPFGELKAKKELGEMFPLGRAKENSAMATIFLLDGKSVNIYDEQNIKKLAQATSFDFYEFGGMRLSHAKFSAEKAICQDFKGKTGVTLLMTTNYYPENSFTDFYTALINVTLRHNSAPTEIGYTPSFTGNNEKLQKMIKAQEQKWGKNMAVANIKEKASLLFNIICK</sequence>
<feature type="domain" description="DUF8095" evidence="1">
    <location>
        <begin position="95"/>
        <end position="233"/>
    </location>
</feature>
<keyword evidence="3" id="KW-1185">Reference proteome</keyword>
<dbReference type="EMBL" id="CABFKI010000006">
    <property type="protein sequence ID" value="VTU07738.1"/>
    <property type="molecule type" value="Genomic_DNA"/>
</dbReference>
<reference evidence="2 3" key="1">
    <citation type="submission" date="2019-05" db="EMBL/GenBank/DDBJ databases">
        <authorList>
            <consortium name="Pathogen Informatics"/>
        </authorList>
    </citation>
    <scope>NUCLEOTIDE SEQUENCE [LARGE SCALE GENOMIC DNA]</scope>
    <source>
        <strain evidence="2 3">NM319</strain>
    </source>
</reference>
<dbReference type="Pfam" id="PF26367">
    <property type="entry name" value="DUF8095"/>
    <property type="match status" value="1"/>
</dbReference>
<dbReference type="Proteomes" id="UP000308167">
    <property type="component" value="Unassembled WGS sequence"/>
</dbReference>
<dbReference type="InterPro" id="IPR058408">
    <property type="entry name" value="DUF8095"/>
</dbReference>
<evidence type="ECO:0000259" key="1">
    <source>
        <dbReference type="Pfam" id="PF26367"/>
    </source>
</evidence>
<accession>A0ABY6TKY6</accession>
<comment type="caution">
    <text evidence="2">The sequence shown here is derived from an EMBL/GenBank/DDBJ whole genome shotgun (WGS) entry which is preliminary data.</text>
</comment>
<protein>
    <recommendedName>
        <fullName evidence="1">DUF8095 domain-containing protein</fullName>
    </recommendedName>
</protein>
<dbReference type="PROSITE" id="PS51257">
    <property type="entry name" value="PROKAR_LIPOPROTEIN"/>
    <property type="match status" value="1"/>
</dbReference>
<gene>
    <name evidence="2" type="ORF">SAMEA1410922_01124</name>
</gene>
<dbReference type="RefSeq" id="WP_135709928.1">
    <property type="nucleotide sequence ID" value="NZ_CABFKI010000006.1"/>
</dbReference>
<organism evidence="2 3">
    <name type="scientific">Actinobacillus porcinus</name>
    <dbReference type="NCBI Taxonomy" id="51048"/>
    <lineage>
        <taxon>Bacteria</taxon>
        <taxon>Pseudomonadati</taxon>
        <taxon>Pseudomonadota</taxon>
        <taxon>Gammaproteobacteria</taxon>
        <taxon>Pasteurellales</taxon>
        <taxon>Pasteurellaceae</taxon>
        <taxon>Actinobacillus</taxon>
    </lineage>
</organism>
<name>A0ABY6TKY6_9PAST</name>